<evidence type="ECO:0000313" key="8">
    <source>
        <dbReference type="Proteomes" id="UP000015105"/>
    </source>
</evidence>
<dbReference type="AlphaFoldDB" id="A0A453PRU5"/>
<keyword evidence="5" id="KW-0812">Transmembrane</keyword>
<reference evidence="8" key="2">
    <citation type="journal article" date="2017" name="Nat. Plants">
        <title>The Aegilops tauschii genome reveals multiple impacts of transposons.</title>
        <authorList>
            <person name="Zhao G."/>
            <person name="Zou C."/>
            <person name="Li K."/>
            <person name="Wang K."/>
            <person name="Li T."/>
            <person name="Gao L."/>
            <person name="Zhang X."/>
            <person name="Wang H."/>
            <person name="Yang Z."/>
            <person name="Liu X."/>
            <person name="Jiang W."/>
            <person name="Mao L."/>
            <person name="Kong X."/>
            <person name="Jiao Y."/>
            <person name="Jia J."/>
        </authorList>
    </citation>
    <scope>NUCLEOTIDE SEQUENCE [LARGE SCALE GENOMIC DNA]</scope>
    <source>
        <strain evidence="8">cv. AL8/78</strain>
    </source>
</reference>
<keyword evidence="5" id="KW-0472">Membrane</keyword>
<dbReference type="InterPro" id="IPR013210">
    <property type="entry name" value="LRR_N_plant-typ"/>
</dbReference>
<feature type="region of interest" description="Disordered" evidence="4">
    <location>
        <begin position="1"/>
        <end position="33"/>
    </location>
</feature>
<dbReference type="Pfam" id="PF08263">
    <property type="entry name" value="LRRNT_2"/>
    <property type="match status" value="1"/>
</dbReference>
<dbReference type="SUPFAM" id="SSF52058">
    <property type="entry name" value="L domain-like"/>
    <property type="match status" value="1"/>
</dbReference>
<keyword evidence="1" id="KW-0433">Leucine-rich repeat</keyword>
<evidence type="ECO:0000256" key="1">
    <source>
        <dbReference type="ARBA" id="ARBA00022614"/>
    </source>
</evidence>
<dbReference type="InterPro" id="IPR032675">
    <property type="entry name" value="LRR_dom_sf"/>
</dbReference>
<protein>
    <recommendedName>
        <fullName evidence="6">Leucine-rich repeat-containing N-terminal plant-type domain-containing protein</fullName>
    </recommendedName>
</protein>
<reference evidence="7" key="5">
    <citation type="journal article" date="2021" name="G3 (Bethesda)">
        <title>Aegilops tauschii genome assembly Aet v5.0 features greater sequence contiguity and improved annotation.</title>
        <authorList>
            <person name="Wang L."/>
            <person name="Zhu T."/>
            <person name="Rodriguez J.C."/>
            <person name="Deal K.R."/>
            <person name="Dubcovsky J."/>
            <person name="McGuire P.E."/>
            <person name="Lux T."/>
            <person name="Spannagl M."/>
            <person name="Mayer K.F.X."/>
            <person name="Baldrich P."/>
            <person name="Meyers B.C."/>
            <person name="Huo N."/>
            <person name="Gu Y.Q."/>
            <person name="Zhou H."/>
            <person name="Devos K.M."/>
            <person name="Bennetzen J.L."/>
            <person name="Unver T."/>
            <person name="Budak H."/>
            <person name="Gulick P.J."/>
            <person name="Galiba G."/>
            <person name="Kalapos B."/>
            <person name="Nelson D.R."/>
            <person name="Li P."/>
            <person name="You F.M."/>
            <person name="Luo M.C."/>
            <person name="Dvorak J."/>
        </authorList>
    </citation>
    <scope>NUCLEOTIDE SEQUENCE [LARGE SCALE GENOMIC DNA]</scope>
    <source>
        <strain evidence="7">cv. AL8/78</strain>
    </source>
</reference>
<dbReference type="PANTHER" id="PTHR48060">
    <property type="entry name" value="DNA DAMAGE-REPAIR/TOLERATION PROTEIN DRT100"/>
    <property type="match status" value="1"/>
</dbReference>
<keyword evidence="3" id="KW-0677">Repeat</keyword>
<evidence type="ECO:0000256" key="2">
    <source>
        <dbReference type="ARBA" id="ARBA00022729"/>
    </source>
</evidence>
<feature type="domain" description="Leucine-rich repeat-containing N-terminal plant-type" evidence="6">
    <location>
        <begin position="60"/>
        <end position="101"/>
    </location>
</feature>
<evidence type="ECO:0000256" key="4">
    <source>
        <dbReference type="SAM" id="MobiDB-lite"/>
    </source>
</evidence>
<feature type="transmembrane region" description="Helical" evidence="5">
    <location>
        <begin position="38"/>
        <end position="60"/>
    </location>
</feature>
<dbReference type="PANTHER" id="PTHR48060:SF21">
    <property type="entry name" value="L DOMAIN-LIKE PROTEIN"/>
    <property type="match status" value="1"/>
</dbReference>
<dbReference type="Gene3D" id="3.80.10.10">
    <property type="entry name" value="Ribonuclease Inhibitor"/>
    <property type="match status" value="1"/>
</dbReference>
<keyword evidence="5" id="KW-1133">Transmembrane helix</keyword>
<evidence type="ECO:0000256" key="3">
    <source>
        <dbReference type="ARBA" id="ARBA00022737"/>
    </source>
</evidence>
<dbReference type="Proteomes" id="UP000015105">
    <property type="component" value="Chromosome 6D"/>
</dbReference>
<dbReference type="EnsemblPlants" id="AET6Gv20826500.1">
    <property type="protein sequence ID" value="AET6Gv20826500.1"/>
    <property type="gene ID" value="AET6Gv20826500"/>
</dbReference>
<dbReference type="InterPro" id="IPR053211">
    <property type="entry name" value="DNA_repair-toleration"/>
</dbReference>
<evidence type="ECO:0000256" key="5">
    <source>
        <dbReference type="SAM" id="Phobius"/>
    </source>
</evidence>
<reference evidence="8" key="1">
    <citation type="journal article" date="2014" name="Science">
        <title>Ancient hybridizations among the ancestral genomes of bread wheat.</title>
        <authorList>
            <consortium name="International Wheat Genome Sequencing Consortium,"/>
            <person name="Marcussen T."/>
            <person name="Sandve S.R."/>
            <person name="Heier L."/>
            <person name="Spannagl M."/>
            <person name="Pfeifer M."/>
            <person name="Jakobsen K.S."/>
            <person name="Wulff B.B."/>
            <person name="Steuernagel B."/>
            <person name="Mayer K.F."/>
            <person name="Olsen O.A."/>
        </authorList>
    </citation>
    <scope>NUCLEOTIDE SEQUENCE [LARGE SCALE GENOMIC DNA]</scope>
    <source>
        <strain evidence="8">cv. AL8/78</strain>
    </source>
</reference>
<accession>A0A453PRU5</accession>
<reference evidence="7" key="4">
    <citation type="submission" date="2019-03" db="UniProtKB">
        <authorList>
            <consortium name="EnsemblPlants"/>
        </authorList>
    </citation>
    <scope>IDENTIFICATION</scope>
</reference>
<keyword evidence="2" id="KW-0732">Signal</keyword>
<name>A0A453PRU5_AEGTS</name>
<organism evidence="7 8">
    <name type="scientific">Aegilops tauschii subsp. strangulata</name>
    <name type="common">Goatgrass</name>
    <dbReference type="NCBI Taxonomy" id="200361"/>
    <lineage>
        <taxon>Eukaryota</taxon>
        <taxon>Viridiplantae</taxon>
        <taxon>Streptophyta</taxon>
        <taxon>Embryophyta</taxon>
        <taxon>Tracheophyta</taxon>
        <taxon>Spermatophyta</taxon>
        <taxon>Magnoliopsida</taxon>
        <taxon>Liliopsida</taxon>
        <taxon>Poales</taxon>
        <taxon>Poaceae</taxon>
        <taxon>BOP clade</taxon>
        <taxon>Pooideae</taxon>
        <taxon>Triticodae</taxon>
        <taxon>Triticeae</taxon>
        <taxon>Triticinae</taxon>
        <taxon>Aegilops</taxon>
    </lineage>
</organism>
<reference evidence="7" key="3">
    <citation type="journal article" date="2017" name="Nature">
        <title>Genome sequence of the progenitor of the wheat D genome Aegilops tauschii.</title>
        <authorList>
            <person name="Luo M.C."/>
            <person name="Gu Y.Q."/>
            <person name="Puiu D."/>
            <person name="Wang H."/>
            <person name="Twardziok S.O."/>
            <person name="Deal K.R."/>
            <person name="Huo N."/>
            <person name="Zhu T."/>
            <person name="Wang L."/>
            <person name="Wang Y."/>
            <person name="McGuire P.E."/>
            <person name="Liu S."/>
            <person name="Long H."/>
            <person name="Ramasamy R.K."/>
            <person name="Rodriguez J.C."/>
            <person name="Van S.L."/>
            <person name="Yuan L."/>
            <person name="Wang Z."/>
            <person name="Xia Z."/>
            <person name="Xiao L."/>
            <person name="Anderson O.D."/>
            <person name="Ouyang S."/>
            <person name="Liang Y."/>
            <person name="Zimin A.V."/>
            <person name="Pertea G."/>
            <person name="Qi P."/>
            <person name="Bennetzen J.L."/>
            <person name="Dai X."/>
            <person name="Dawson M.W."/>
            <person name="Muller H.G."/>
            <person name="Kugler K."/>
            <person name="Rivarola-Duarte L."/>
            <person name="Spannagl M."/>
            <person name="Mayer K.F.X."/>
            <person name="Lu F.H."/>
            <person name="Bevan M.W."/>
            <person name="Leroy P."/>
            <person name="Li P."/>
            <person name="You F.M."/>
            <person name="Sun Q."/>
            <person name="Liu Z."/>
            <person name="Lyons E."/>
            <person name="Wicker T."/>
            <person name="Salzberg S.L."/>
            <person name="Devos K.M."/>
            <person name="Dvorak J."/>
        </authorList>
    </citation>
    <scope>NUCLEOTIDE SEQUENCE [LARGE SCALE GENOMIC DNA]</scope>
    <source>
        <strain evidence="7">cv. AL8/78</strain>
    </source>
</reference>
<evidence type="ECO:0000313" key="7">
    <source>
        <dbReference type="EnsemblPlants" id="AET6Gv20826500.1"/>
    </source>
</evidence>
<evidence type="ECO:0000259" key="6">
    <source>
        <dbReference type="Pfam" id="PF08263"/>
    </source>
</evidence>
<sequence>GKTPNPVGLNGRHPRRHLQPASAPAAPMPPPAPRRSSFPVAAALLAAALLILAAGAVAVADDGRTLLEIKKSFRDADNALRDWSGDGASPGYCSWLGVLCDNVTFQVAALNLSGFNLGGEISPAIGDLKSVVSIDFQSSGLSGQIPDEIGDCWSLKMLEPVLQQSGRRHTLFHI</sequence>
<keyword evidence="8" id="KW-1185">Reference proteome</keyword>
<dbReference type="Gramene" id="AET6Gv20826500.1">
    <property type="protein sequence ID" value="AET6Gv20826500.1"/>
    <property type="gene ID" value="AET6Gv20826500"/>
</dbReference>
<proteinExistence type="predicted"/>